<evidence type="ECO:0000313" key="4">
    <source>
        <dbReference type="EMBL" id="CAL8068236.1"/>
    </source>
</evidence>
<reference evidence="4 5" key="1">
    <citation type="submission" date="2024-08" db="EMBL/GenBank/DDBJ databases">
        <authorList>
            <person name="Cucini C."/>
            <person name="Frati F."/>
        </authorList>
    </citation>
    <scope>NUCLEOTIDE SEQUENCE [LARGE SCALE GENOMIC DNA]</scope>
</reference>
<dbReference type="InterPro" id="IPR002035">
    <property type="entry name" value="VWF_A"/>
</dbReference>
<keyword evidence="5" id="KW-1185">Reference proteome</keyword>
<name>A0ABP1PIK8_9HEXA</name>
<dbReference type="Gene3D" id="3.40.50.410">
    <property type="entry name" value="von Willebrand factor, type A domain"/>
    <property type="match status" value="1"/>
</dbReference>
<feature type="domain" description="C-type lectin" evidence="2">
    <location>
        <begin position="64"/>
        <end position="187"/>
    </location>
</feature>
<dbReference type="EMBL" id="CAXLJM020000001">
    <property type="protein sequence ID" value="CAL8068236.1"/>
    <property type="molecule type" value="Genomic_DNA"/>
</dbReference>
<comment type="caution">
    <text evidence="4">The sequence shown here is derived from an EMBL/GenBank/DDBJ whole genome shotgun (WGS) entry which is preliminary data.</text>
</comment>
<evidence type="ECO:0000313" key="5">
    <source>
        <dbReference type="Proteomes" id="UP001642540"/>
    </source>
</evidence>
<keyword evidence="1" id="KW-0732">Signal</keyword>
<dbReference type="SMART" id="SM00327">
    <property type="entry name" value="VWA"/>
    <property type="match status" value="1"/>
</dbReference>
<dbReference type="Gene3D" id="3.10.100.10">
    <property type="entry name" value="Mannose-Binding Protein A, subunit A"/>
    <property type="match status" value="2"/>
</dbReference>
<evidence type="ECO:0000259" key="2">
    <source>
        <dbReference type="PROSITE" id="PS50041"/>
    </source>
</evidence>
<feature type="domain" description="VWFA" evidence="3">
    <location>
        <begin position="205"/>
        <end position="383"/>
    </location>
</feature>
<evidence type="ECO:0000256" key="1">
    <source>
        <dbReference type="SAM" id="SignalP"/>
    </source>
</evidence>
<sequence>MLRIFFLPIIIVASIATTYGAKVPQEEANINLEKLDRLIYIGSAQNRPLTQPGQKIAIAPASAITRESHYFQSQNAAAYEKARDDCKNQLGDDSSLLSIETQEELANVTEFILSSGDTGSVYWTSGKYNVQNRAFEWENGVRLNPTGPWDVREPKTQTLRTRVAVRIRDVPKYATYFNTVSQRYICELVQGEEGEMAEPCYNDNDLVIVVDSSGSIGQDKYITALDFAANLATTWVDNPGNRISVIIYSSGVQTIIGLNEKKTVAQIRELVYNAPYLSGGTASDLGINQAVTEFQNNVRSVPKNMVFLTDGASENPSATAASAQIAQAEAIRSFSIGIGSGINQAELLAIAEANENEAQLDRLIYIGSTKNRPLTQAGQKHGIASASVITRESHYFKSQIAAAYEKARDDCKYQLGDDGSLLSIETQGEFANVTEFILSSGDSGSVYWTSGKYNVQNRAFEWENGVRLNPSGPWDVREPKTQTLRTRVALRIRDVPKYATYFNTVSQRYICELVQGGEGEMAEPCYNDNDLIIVVDSSGSISHHKYITFWISLLTWLPPGLTILAMDFPSSFIPVVFKQ</sequence>
<dbReference type="SMART" id="SM00034">
    <property type="entry name" value="CLECT"/>
    <property type="match status" value="2"/>
</dbReference>
<feature type="domain" description="C-type lectin" evidence="2">
    <location>
        <begin position="389"/>
        <end position="512"/>
    </location>
</feature>
<organism evidence="4 5">
    <name type="scientific">Orchesella dallaii</name>
    <dbReference type="NCBI Taxonomy" id="48710"/>
    <lineage>
        <taxon>Eukaryota</taxon>
        <taxon>Metazoa</taxon>
        <taxon>Ecdysozoa</taxon>
        <taxon>Arthropoda</taxon>
        <taxon>Hexapoda</taxon>
        <taxon>Collembola</taxon>
        <taxon>Entomobryomorpha</taxon>
        <taxon>Entomobryoidea</taxon>
        <taxon>Orchesellidae</taxon>
        <taxon>Orchesellinae</taxon>
        <taxon>Orchesella</taxon>
    </lineage>
</organism>
<protein>
    <submittedName>
        <fullName evidence="4">Uncharacterized protein</fullName>
    </submittedName>
</protein>
<dbReference type="Proteomes" id="UP001642540">
    <property type="component" value="Unassembled WGS sequence"/>
</dbReference>
<dbReference type="PANTHER" id="PTHR24020">
    <property type="entry name" value="COLLAGEN ALPHA"/>
    <property type="match status" value="1"/>
</dbReference>
<proteinExistence type="predicted"/>
<dbReference type="InterPro" id="IPR001304">
    <property type="entry name" value="C-type_lectin-like"/>
</dbReference>
<evidence type="ECO:0000259" key="3">
    <source>
        <dbReference type="PROSITE" id="PS50234"/>
    </source>
</evidence>
<feature type="signal peptide" evidence="1">
    <location>
        <begin position="1"/>
        <end position="20"/>
    </location>
</feature>
<dbReference type="InterPro" id="IPR016187">
    <property type="entry name" value="CTDL_fold"/>
</dbReference>
<dbReference type="InterPro" id="IPR016186">
    <property type="entry name" value="C-type_lectin-like/link_sf"/>
</dbReference>
<dbReference type="SUPFAM" id="SSF53300">
    <property type="entry name" value="vWA-like"/>
    <property type="match status" value="1"/>
</dbReference>
<feature type="chain" id="PRO_5045904407" evidence="1">
    <location>
        <begin position="21"/>
        <end position="579"/>
    </location>
</feature>
<dbReference type="InterPro" id="IPR036465">
    <property type="entry name" value="vWFA_dom_sf"/>
</dbReference>
<dbReference type="PROSITE" id="PS50234">
    <property type="entry name" value="VWFA"/>
    <property type="match status" value="1"/>
</dbReference>
<dbReference type="SUPFAM" id="SSF56436">
    <property type="entry name" value="C-type lectin-like"/>
    <property type="match status" value="2"/>
</dbReference>
<dbReference type="PANTHER" id="PTHR24020:SF20">
    <property type="entry name" value="PH DOMAIN-CONTAINING PROTEIN"/>
    <property type="match status" value="1"/>
</dbReference>
<dbReference type="Pfam" id="PF00092">
    <property type="entry name" value="VWA"/>
    <property type="match status" value="1"/>
</dbReference>
<dbReference type="PROSITE" id="PS50041">
    <property type="entry name" value="C_TYPE_LECTIN_2"/>
    <property type="match status" value="2"/>
</dbReference>
<dbReference type="CDD" id="cd00037">
    <property type="entry name" value="CLECT"/>
    <property type="match status" value="2"/>
</dbReference>
<dbReference type="Pfam" id="PF00059">
    <property type="entry name" value="Lectin_C"/>
    <property type="match status" value="1"/>
</dbReference>
<accession>A0ABP1PIK8</accession>
<gene>
    <name evidence="4" type="ORF">ODALV1_LOCUS177</name>
</gene>
<dbReference type="CDD" id="cd00198">
    <property type="entry name" value="vWFA"/>
    <property type="match status" value="1"/>
</dbReference>
<dbReference type="InterPro" id="IPR050525">
    <property type="entry name" value="ECM_Assembly_Org"/>
</dbReference>